<evidence type="ECO:0000256" key="2">
    <source>
        <dbReference type="ARBA" id="ARBA00010617"/>
    </source>
</evidence>
<dbReference type="GO" id="GO:0004497">
    <property type="term" value="F:monooxygenase activity"/>
    <property type="evidence" value="ECO:0007669"/>
    <property type="project" value="UniProtKB-KW"/>
</dbReference>
<feature type="transmembrane region" description="Helical" evidence="7">
    <location>
        <begin position="6"/>
        <end position="24"/>
    </location>
</feature>
<evidence type="ECO:0000256" key="6">
    <source>
        <dbReference type="RuleBase" id="RU000461"/>
    </source>
</evidence>
<evidence type="ECO:0000256" key="5">
    <source>
        <dbReference type="PIRSR" id="PIRSR602403-1"/>
    </source>
</evidence>
<keyword evidence="4 5" id="KW-0408">Iron</keyword>
<comment type="cofactor">
    <cofactor evidence="1 5">
        <name>heme</name>
        <dbReference type="ChEBI" id="CHEBI:30413"/>
    </cofactor>
</comment>
<dbReference type="EMBL" id="JAAQHG020000038">
    <property type="protein sequence ID" value="KAL1583141.1"/>
    <property type="molecule type" value="Genomic_DNA"/>
</dbReference>
<dbReference type="CDD" id="cd11059">
    <property type="entry name" value="CYP_fungal"/>
    <property type="match status" value="1"/>
</dbReference>
<dbReference type="InterPro" id="IPR002403">
    <property type="entry name" value="Cyt_P450_E_grp-IV"/>
</dbReference>
<dbReference type="GO" id="GO:0016705">
    <property type="term" value="F:oxidoreductase activity, acting on paired donors, with incorporation or reduction of molecular oxygen"/>
    <property type="evidence" value="ECO:0007669"/>
    <property type="project" value="InterPro"/>
</dbReference>
<evidence type="ECO:0000313" key="9">
    <source>
        <dbReference type="Proteomes" id="UP000803884"/>
    </source>
</evidence>
<keyword evidence="7" id="KW-1133">Transmembrane helix</keyword>
<dbReference type="PRINTS" id="PR00385">
    <property type="entry name" value="P450"/>
</dbReference>
<dbReference type="RefSeq" id="XP_069226248.1">
    <property type="nucleotide sequence ID" value="XM_069376536.1"/>
</dbReference>
<reference evidence="8 9" key="1">
    <citation type="journal article" date="2020" name="Microbiol. Resour. Announc.">
        <title>Draft Genome Sequence of a Cladosporium Species Isolated from the Mesophotic Ascidian Didemnum maculosum.</title>
        <authorList>
            <person name="Gioti A."/>
            <person name="Siaperas R."/>
            <person name="Nikolaivits E."/>
            <person name="Le Goff G."/>
            <person name="Ouazzani J."/>
            <person name="Kotoulas G."/>
            <person name="Topakas E."/>
        </authorList>
    </citation>
    <scope>NUCLEOTIDE SEQUENCE [LARGE SCALE GENOMIC DNA]</scope>
    <source>
        <strain evidence="8 9">TM138-S3</strain>
    </source>
</reference>
<gene>
    <name evidence="8" type="ORF">WHR41_07932</name>
</gene>
<dbReference type="PANTHER" id="PTHR24305">
    <property type="entry name" value="CYTOCHROME P450"/>
    <property type="match status" value="1"/>
</dbReference>
<dbReference type="PRINTS" id="PR00465">
    <property type="entry name" value="EP450IV"/>
</dbReference>
<keyword evidence="7" id="KW-0472">Membrane</keyword>
<evidence type="ECO:0008006" key="10">
    <source>
        <dbReference type="Google" id="ProtNLM"/>
    </source>
</evidence>
<protein>
    <recommendedName>
        <fullName evidence="10">Cytochrome P450</fullName>
    </recommendedName>
</protein>
<proteinExistence type="inferred from homology"/>
<dbReference type="GO" id="GO:0005506">
    <property type="term" value="F:iron ion binding"/>
    <property type="evidence" value="ECO:0007669"/>
    <property type="project" value="InterPro"/>
</dbReference>
<evidence type="ECO:0000256" key="1">
    <source>
        <dbReference type="ARBA" id="ARBA00001971"/>
    </source>
</evidence>
<dbReference type="InterPro" id="IPR050121">
    <property type="entry name" value="Cytochrome_P450_monoxygenase"/>
</dbReference>
<sequence length="530" mass="58828">MSLPIIPTIAFTILSALFLYRFIIHPIFLSPLRHVPSAHWTAPLSPLWILSHRLRQTDTPTVHAAHQKHGPILRLAPNELSLNSVSGGLRTIYAGGYEKGDWYANVFSNYGVQPMFAMPGRAEHSKRKRMLSNVYAKSTLQGSSAVAEISRVLLGERMGPRLEGFAKGGEAVEVYDVFSAFTMDAVAGYVFGLENGSDFLRQPEHAARFLKDYKARQIHTFWPQELPNFTNFMGKIGLLGLIVPPWVAKANRDIEAWILSMCDKAERSLKEVDAGMKIEYVADTPTVYAQLRQALVKEAGKSDKNACAEQVVQSSRLEMASEMLDHVLAGFDTSSITLTWLAWELSRTANKAAWQTKLREEIAGLEGNTDAKHIDGLPVLHGCLMETLRLHAAIPGNQPRMTPSAASLGPEGQAVSDLPAGIRVQSQAWSLHRNPEIFPDPDSWRPERWIDASEAQLKEMGKWFWAFGSGGRMCVGSNLAMLEMKNVMVAIWGRFDTEVADDEGMVHNGGYLAEPVGKNGKYLKLRFKAL</sequence>
<evidence type="ECO:0000256" key="3">
    <source>
        <dbReference type="ARBA" id="ARBA00022723"/>
    </source>
</evidence>
<keyword evidence="5 6" id="KW-0349">Heme</keyword>
<dbReference type="GeneID" id="96009374"/>
<dbReference type="InterPro" id="IPR017972">
    <property type="entry name" value="Cyt_P450_CS"/>
</dbReference>
<dbReference type="AlphaFoldDB" id="A0AB34KG63"/>
<evidence type="ECO:0000313" key="8">
    <source>
        <dbReference type="EMBL" id="KAL1583141.1"/>
    </source>
</evidence>
<keyword evidence="9" id="KW-1185">Reference proteome</keyword>
<accession>A0AB34KG63</accession>
<evidence type="ECO:0000256" key="4">
    <source>
        <dbReference type="ARBA" id="ARBA00023004"/>
    </source>
</evidence>
<keyword evidence="6" id="KW-0560">Oxidoreductase</keyword>
<dbReference type="PROSITE" id="PS00086">
    <property type="entry name" value="CYTOCHROME_P450"/>
    <property type="match status" value="1"/>
</dbReference>
<feature type="binding site" description="axial binding residue" evidence="5">
    <location>
        <position position="474"/>
    </location>
    <ligand>
        <name>heme</name>
        <dbReference type="ChEBI" id="CHEBI:30413"/>
    </ligand>
    <ligandPart>
        <name>Fe</name>
        <dbReference type="ChEBI" id="CHEBI:18248"/>
    </ligandPart>
</feature>
<dbReference type="SUPFAM" id="SSF48264">
    <property type="entry name" value="Cytochrome P450"/>
    <property type="match status" value="1"/>
</dbReference>
<organism evidence="8 9">
    <name type="scientific">Cladosporium halotolerans</name>
    <dbReference type="NCBI Taxonomy" id="1052096"/>
    <lineage>
        <taxon>Eukaryota</taxon>
        <taxon>Fungi</taxon>
        <taxon>Dikarya</taxon>
        <taxon>Ascomycota</taxon>
        <taxon>Pezizomycotina</taxon>
        <taxon>Dothideomycetes</taxon>
        <taxon>Dothideomycetidae</taxon>
        <taxon>Cladosporiales</taxon>
        <taxon>Cladosporiaceae</taxon>
        <taxon>Cladosporium</taxon>
    </lineage>
</organism>
<keyword evidence="7" id="KW-0812">Transmembrane</keyword>
<dbReference type="GO" id="GO:0020037">
    <property type="term" value="F:heme binding"/>
    <property type="evidence" value="ECO:0007669"/>
    <property type="project" value="InterPro"/>
</dbReference>
<dbReference type="InterPro" id="IPR001128">
    <property type="entry name" value="Cyt_P450"/>
</dbReference>
<comment type="caution">
    <text evidence="8">The sequence shown here is derived from an EMBL/GenBank/DDBJ whole genome shotgun (WGS) entry which is preliminary data.</text>
</comment>
<comment type="similarity">
    <text evidence="2 6">Belongs to the cytochrome P450 family.</text>
</comment>
<name>A0AB34KG63_9PEZI</name>
<keyword evidence="6" id="KW-0503">Monooxygenase</keyword>
<dbReference type="PANTHER" id="PTHR24305:SF166">
    <property type="entry name" value="CYTOCHROME P450 12A4, MITOCHONDRIAL-RELATED"/>
    <property type="match status" value="1"/>
</dbReference>
<dbReference type="Proteomes" id="UP000803884">
    <property type="component" value="Unassembled WGS sequence"/>
</dbReference>
<dbReference type="Gene3D" id="1.10.630.10">
    <property type="entry name" value="Cytochrome P450"/>
    <property type="match status" value="1"/>
</dbReference>
<dbReference type="Pfam" id="PF00067">
    <property type="entry name" value="p450"/>
    <property type="match status" value="1"/>
</dbReference>
<dbReference type="InterPro" id="IPR036396">
    <property type="entry name" value="Cyt_P450_sf"/>
</dbReference>
<keyword evidence="3 5" id="KW-0479">Metal-binding</keyword>
<evidence type="ECO:0000256" key="7">
    <source>
        <dbReference type="SAM" id="Phobius"/>
    </source>
</evidence>